<feature type="domain" description="DUF1559" evidence="2">
    <location>
        <begin position="37"/>
        <end position="360"/>
    </location>
</feature>
<reference evidence="3 4" key="2">
    <citation type="submission" date="2019-01" db="EMBL/GenBank/DDBJ databases">
        <title>Tautonia sociabilis, a novel thermotolerant planctomycete of Isosphaeraceae family, isolated from a 4000 m deep subterranean habitat.</title>
        <authorList>
            <person name="Kovaleva O.L."/>
            <person name="Elcheninov A.G."/>
            <person name="Van Heerden E."/>
            <person name="Toshchakov S.V."/>
            <person name="Novikov A."/>
            <person name="Bonch-Osmolovskaya E.A."/>
            <person name="Kublanov I.V."/>
        </authorList>
    </citation>
    <scope>NUCLEOTIDE SEQUENCE [LARGE SCALE GENOMIC DNA]</scope>
    <source>
        <strain evidence="3 4">GM2012</strain>
    </source>
</reference>
<dbReference type="InterPro" id="IPR045584">
    <property type="entry name" value="Pilin-like"/>
</dbReference>
<name>A0A432MQ84_9BACT</name>
<organism evidence="3 4">
    <name type="scientific">Tautonia sociabilis</name>
    <dbReference type="NCBI Taxonomy" id="2080755"/>
    <lineage>
        <taxon>Bacteria</taxon>
        <taxon>Pseudomonadati</taxon>
        <taxon>Planctomycetota</taxon>
        <taxon>Planctomycetia</taxon>
        <taxon>Isosphaerales</taxon>
        <taxon>Isosphaeraceae</taxon>
        <taxon>Tautonia</taxon>
    </lineage>
</organism>
<evidence type="ECO:0000256" key="1">
    <source>
        <dbReference type="SAM" id="Phobius"/>
    </source>
</evidence>
<dbReference type="SUPFAM" id="SSF54523">
    <property type="entry name" value="Pili subunits"/>
    <property type="match status" value="1"/>
</dbReference>
<keyword evidence="1" id="KW-0472">Membrane</keyword>
<comment type="caution">
    <text evidence="3">The sequence shown here is derived from an EMBL/GenBank/DDBJ whole genome shotgun (WGS) entry which is preliminary data.</text>
</comment>
<dbReference type="InterPro" id="IPR011453">
    <property type="entry name" value="DUF1559"/>
</dbReference>
<accession>A0A432MQ84</accession>
<dbReference type="Proteomes" id="UP000280296">
    <property type="component" value="Unassembled WGS sequence"/>
</dbReference>
<keyword evidence="1" id="KW-0812">Transmembrane</keyword>
<dbReference type="InterPro" id="IPR027558">
    <property type="entry name" value="Pre_pil_HX9DG_C"/>
</dbReference>
<dbReference type="InterPro" id="IPR012902">
    <property type="entry name" value="N_methyl_site"/>
</dbReference>
<proteinExistence type="predicted"/>
<dbReference type="OrthoDB" id="209901at2"/>
<gene>
    <name evidence="3" type="ORF">TsocGM_03675</name>
</gene>
<dbReference type="PANTHER" id="PTHR30093:SF2">
    <property type="entry name" value="TYPE II SECRETION SYSTEM PROTEIN H"/>
    <property type="match status" value="1"/>
</dbReference>
<dbReference type="AlphaFoldDB" id="A0A432MQ84"/>
<dbReference type="PANTHER" id="PTHR30093">
    <property type="entry name" value="GENERAL SECRETION PATHWAY PROTEIN G"/>
    <property type="match status" value="1"/>
</dbReference>
<feature type="transmembrane region" description="Helical" evidence="1">
    <location>
        <begin position="12"/>
        <end position="36"/>
    </location>
</feature>
<protein>
    <submittedName>
        <fullName evidence="3">DUF1559 domain-containing protein</fullName>
    </submittedName>
</protein>
<evidence type="ECO:0000313" key="4">
    <source>
        <dbReference type="Proteomes" id="UP000280296"/>
    </source>
</evidence>
<dbReference type="Gene3D" id="3.30.700.10">
    <property type="entry name" value="Glycoprotein, Type 4 Pilin"/>
    <property type="match status" value="1"/>
</dbReference>
<evidence type="ECO:0000259" key="2">
    <source>
        <dbReference type="Pfam" id="PF07596"/>
    </source>
</evidence>
<dbReference type="NCBIfam" id="TIGR02532">
    <property type="entry name" value="IV_pilin_GFxxxE"/>
    <property type="match status" value="1"/>
</dbReference>
<keyword evidence="1" id="KW-1133">Transmembrane helix</keyword>
<dbReference type="PROSITE" id="PS00409">
    <property type="entry name" value="PROKAR_NTER_METHYL"/>
    <property type="match status" value="1"/>
</dbReference>
<keyword evidence="4" id="KW-1185">Reference proteome</keyword>
<dbReference type="Pfam" id="PF07596">
    <property type="entry name" value="SBP_bac_10"/>
    <property type="match status" value="1"/>
</dbReference>
<reference evidence="3 4" key="1">
    <citation type="submission" date="2018-12" db="EMBL/GenBank/DDBJ databases">
        <authorList>
            <person name="Toschakov S.V."/>
        </authorList>
    </citation>
    <scope>NUCLEOTIDE SEQUENCE [LARGE SCALE GENOMIC DNA]</scope>
    <source>
        <strain evidence="3 4">GM2012</strain>
    </source>
</reference>
<dbReference type="NCBIfam" id="TIGR04294">
    <property type="entry name" value="pre_pil_HX9DG"/>
    <property type="match status" value="1"/>
</dbReference>
<dbReference type="EMBL" id="RYZH01000004">
    <property type="protein sequence ID" value="RUL89226.1"/>
    <property type="molecule type" value="Genomic_DNA"/>
</dbReference>
<dbReference type="RefSeq" id="WP_126723961.1">
    <property type="nucleotide sequence ID" value="NZ_RYZH01000004.1"/>
</dbReference>
<evidence type="ECO:0000313" key="3">
    <source>
        <dbReference type="EMBL" id="RUL89226.1"/>
    </source>
</evidence>
<dbReference type="Pfam" id="PF07963">
    <property type="entry name" value="N_methyl"/>
    <property type="match status" value="1"/>
</dbReference>
<sequence length="382" mass="41472">MNLFDRNGRRQGFTLIELLVVIAIIGVLIALLLPAVQSAREAARRSQCTNNLKQLGLALANYESANQSYPLGGNNGPGGPTTYDNRYWGAWSAQTMLLPYLEQTQVYNAINFNYLGRSDGNGERGNYTGIMTRINTLLCPSSTPPRAIWNIDETLGMNRRPFAGNNYFASAGSSIMWIGWPNDIPNGLFANGGIPFSSRDVTDGTSNTVAFGEFRTGDFDDSKNSIQDIVGIQWNASAFPNMPNRNMDRPPGNMPGPGNVGAAALLADLQTAATSWTNQQGNYGTNGQRSWNGRMWHVGMYGHALGNLLVPPNSKYPYVQYWDTNSDWDSAGICGLTSYHPGGANACFADGSVKFLKSTLAYQVLWGIGSRSGGEVVSADQY</sequence>